<proteinExistence type="predicted"/>
<organism evidence="11 12">
    <name type="scientific">Micromonospora globbae</name>
    <dbReference type="NCBI Taxonomy" id="1894969"/>
    <lineage>
        <taxon>Bacteria</taxon>
        <taxon>Bacillati</taxon>
        <taxon>Actinomycetota</taxon>
        <taxon>Actinomycetes</taxon>
        <taxon>Micromonosporales</taxon>
        <taxon>Micromonosporaceae</taxon>
        <taxon>Micromonospora</taxon>
    </lineage>
</organism>
<dbReference type="SUPFAM" id="SSF52540">
    <property type="entry name" value="P-loop containing nucleoside triphosphate hydrolases"/>
    <property type="match status" value="1"/>
</dbReference>
<name>A0ABZ1SBI5_9ACTN</name>
<keyword evidence="5" id="KW-0413">Isomerase</keyword>
<dbReference type="InterPro" id="IPR027417">
    <property type="entry name" value="P-loop_NTPase"/>
</dbReference>
<feature type="domain" description="UvrD-like helicase C-terminal" evidence="10">
    <location>
        <begin position="39"/>
        <end position="139"/>
    </location>
</feature>
<dbReference type="EC" id="5.6.2.4" evidence="7"/>
<dbReference type="PANTHER" id="PTHR11070">
    <property type="entry name" value="UVRD / RECB / PCRA DNA HELICASE FAMILY MEMBER"/>
    <property type="match status" value="1"/>
</dbReference>
<dbReference type="Pfam" id="PF00580">
    <property type="entry name" value="UvrD-helicase"/>
    <property type="match status" value="1"/>
</dbReference>
<dbReference type="EMBL" id="CP108084">
    <property type="protein sequence ID" value="WUP50667.1"/>
    <property type="molecule type" value="Genomic_DNA"/>
</dbReference>
<keyword evidence="1" id="KW-0547">Nucleotide-binding</keyword>
<sequence>MELCVVGDDQQAIYQWRGSDVSNIVTFPQRYPDMATFEITVNRRSRPQIIGAANRFAETIPERIDKQMLPHRPSANSPQPEVVVWTAETETEEAGWIVSYILDLADDGVPLRDIAVLVRSRAAYPRLVEQIATFGIPVQPGGHAPSIRAAPAPRSAWSGR</sequence>
<dbReference type="Pfam" id="PF13361">
    <property type="entry name" value="UvrD_C"/>
    <property type="match status" value="1"/>
</dbReference>
<feature type="domain" description="UvrD-like helicase ATP-binding" evidence="9">
    <location>
        <begin position="2"/>
        <end position="32"/>
    </location>
</feature>
<evidence type="ECO:0000256" key="2">
    <source>
        <dbReference type="ARBA" id="ARBA00022801"/>
    </source>
</evidence>
<keyword evidence="12" id="KW-1185">Reference proteome</keyword>
<evidence type="ECO:0000313" key="12">
    <source>
        <dbReference type="Proteomes" id="UP001432190"/>
    </source>
</evidence>
<evidence type="ECO:0000256" key="4">
    <source>
        <dbReference type="ARBA" id="ARBA00022840"/>
    </source>
</evidence>
<keyword evidence="3" id="KW-0347">Helicase</keyword>
<accession>A0ABZ1SBI5</accession>
<dbReference type="InterPro" id="IPR014017">
    <property type="entry name" value="DNA_helicase_UvrD-like_C"/>
</dbReference>
<evidence type="ECO:0000259" key="10">
    <source>
        <dbReference type="Pfam" id="PF13361"/>
    </source>
</evidence>
<dbReference type="Proteomes" id="UP001432190">
    <property type="component" value="Chromosome"/>
</dbReference>
<evidence type="ECO:0000256" key="6">
    <source>
        <dbReference type="ARBA" id="ARBA00034617"/>
    </source>
</evidence>
<evidence type="ECO:0000256" key="7">
    <source>
        <dbReference type="ARBA" id="ARBA00034808"/>
    </source>
</evidence>
<keyword evidence="4" id="KW-0067">ATP-binding</keyword>
<reference evidence="11" key="1">
    <citation type="submission" date="2022-10" db="EMBL/GenBank/DDBJ databases">
        <title>The complete genomes of actinobacterial strains from the NBC collection.</title>
        <authorList>
            <person name="Joergensen T.S."/>
            <person name="Alvarez Arevalo M."/>
            <person name="Sterndorff E.B."/>
            <person name="Faurdal D."/>
            <person name="Vuksanovic O."/>
            <person name="Mourched A.-S."/>
            <person name="Charusanti P."/>
            <person name="Shaw S."/>
            <person name="Blin K."/>
            <person name="Weber T."/>
        </authorList>
    </citation>
    <scope>NUCLEOTIDE SEQUENCE</scope>
    <source>
        <strain evidence="11">NBC_00256</strain>
    </source>
</reference>
<evidence type="ECO:0000259" key="9">
    <source>
        <dbReference type="Pfam" id="PF00580"/>
    </source>
</evidence>
<evidence type="ECO:0000256" key="3">
    <source>
        <dbReference type="ARBA" id="ARBA00022806"/>
    </source>
</evidence>
<dbReference type="InterPro" id="IPR000212">
    <property type="entry name" value="DNA_helicase_UvrD/REP"/>
</dbReference>
<gene>
    <name evidence="11" type="ORF">OG994_03840</name>
</gene>
<comment type="catalytic activity">
    <reaction evidence="8">
        <text>ATP + H2O = ADP + phosphate + H(+)</text>
        <dbReference type="Rhea" id="RHEA:13065"/>
        <dbReference type="ChEBI" id="CHEBI:15377"/>
        <dbReference type="ChEBI" id="CHEBI:15378"/>
        <dbReference type="ChEBI" id="CHEBI:30616"/>
        <dbReference type="ChEBI" id="CHEBI:43474"/>
        <dbReference type="ChEBI" id="CHEBI:456216"/>
        <dbReference type="EC" id="5.6.2.4"/>
    </reaction>
</comment>
<dbReference type="RefSeq" id="WP_328852192.1">
    <property type="nucleotide sequence ID" value="NZ_CP108084.1"/>
</dbReference>
<evidence type="ECO:0000256" key="5">
    <source>
        <dbReference type="ARBA" id="ARBA00023235"/>
    </source>
</evidence>
<protein>
    <recommendedName>
        <fullName evidence="7">DNA 3'-5' helicase</fullName>
        <ecNumber evidence="7">5.6.2.4</ecNumber>
    </recommendedName>
</protein>
<evidence type="ECO:0000256" key="1">
    <source>
        <dbReference type="ARBA" id="ARBA00022741"/>
    </source>
</evidence>
<dbReference type="Gene3D" id="3.40.50.300">
    <property type="entry name" value="P-loop containing nucleotide triphosphate hydrolases"/>
    <property type="match status" value="2"/>
</dbReference>
<comment type="catalytic activity">
    <reaction evidence="6">
        <text>Couples ATP hydrolysis with the unwinding of duplex DNA by translocating in the 3'-5' direction.</text>
        <dbReference type="EC" id="5.6.2.4"/>
    </reaction>
</comment>
<evidence type="ECO:0000313" key="11">
    <source>
        <dbReference type="EMBL" id="WUP50667.1"/>
    </source>
</evidence>
<keyword evidence="2" id="KW-0378">Hydrolase</keyword>
<dbReference type="PANTHER" id="PTHR11070:SF2">
    <property type="entry name" value="ATP-DEPENDENT DNA HELICASE SRS2"/>
    <property type="match status" value="1"/>
</dbReference>
<dbReference type="InterPro" id="IPR014016">
    <property type="entry name" value="UvrD-like_ATP-bd"/>
</dbReference>
<evidence type="ECO:0000256" key="8">
    <source>
        <dbReference type="ARBA" id="ARBA00048988"/>
    </source>
</evidence>